<reference evidence="3" key="1">
    <citation type="submission" date="2014-09" db="EMBL/GenBank/DDBJ databases">
        <authorList>
            <person name="Mudge J."/>
            <person name="Ramaraj T."/>
            <person name="Lindquist I.E."/>
            <person name="Bharti A.K."/>
            <person name="Sundararajan A."/>
            <person name="Cameron C.T."/>
            <person name="Woodward J.E."/>
            <person name="May G.D."/>
            <person name="Brubaker C."/>
            <person name="Broadhvest J."/>
            <person name="Wilkins T.A."/>
        </authorList>
    </citation>
    <scope>NUCLEOTIDE SEQUENCE</scope>
    <source>
        <strain evidence="3">cv. AKA8401</strain>
    </source>
</reference>
<protein>
    <submittedName>
        <fullName evidence="2">Zeta-carotene desaturase, chloroplastic/chromoplastic</fullName>
    </submittedName>
</protein>
<keyword evidence="1" id="KW-1133">Transmembrane helix</keyword>
<accession>A0A0B0NCG6</accession>
<proteinExistence type="predicted"/>
<keyword evidence="3" id="KW-1185">Reference proteome</keyword>
<dbReference type="EMBL" id="KN393655">
    <property type="protein sequence ID" value="KHG10332.1"/>
    <property type="molecule type" value="Genomic_DNA"/>
</dbReference>
<evidence type="ECO:0000313" key="2">
    <source>
        <dbReference type="EMBL" id="KHG10332.1"/>
    </source>
</evidence>
<evidence type="ECO:0000313" key="3">
    <source>
        <dbReference type="Proteomes" id="UP000032142"/>
    </source>
</evidence>
<dbReference type="Proteomes" id="UP000032142">
    <property type="component" value="Unassembled WGS sequence"/>
</dbReference>
<name>A0A0B0NCG6_GOSAR</name>
<dbReference type="AlphaFoldDB" id="A0A0B0NCG6"/>
<feature type="transmembrane region" description="Helical" evidence="1">
    <location>
        <begin position="20"/>
        <end position="42"/>
    </location>
</feature>
<organism evidence="2 3">
    <name type="scientific">Gossypium arboreum</name>
    <name type="common">Tree cotton</name>
    <name type="synonym">Gossypium nanking</name>
    <dbReference type="NCBI Taxonomy" id="29729"/>
    <lineage>
        <taxon>Eukaryota</taxon>
        <taxon>Viridiplantae</taxon>
        <taxon>Streptophyta</taxon>
        <taxon>Embryophyta</taxon>
        <taxon>Tracheophyta</taxon>
        <taxon>Spermatophyta</taxon>
        <taxon>Magnoliopsida</taxon>
        <taxon>eudicotyledons</taxon>
        <taxon>Gunneridae</taxon>
        <taxon>Pentapetalae</taxon>
        <taxon>rosids</taxon>
        <taxon>malvids</taxon>
        <taxon>Malvales</taxon>
        <taxon>Malvaceae</taxon>
        <taxon>Malvoideae</taxon>
        <taxon>Gossypium</taxon>
    </lineage>
</organism>
<gene>
    <name evidence="2" type="ORF">F383_09556</name>
</gene>
<evidence type="ECO:0000256" key="1">
    <source>
        <dbReference type="SAM" id="Phobius"/>
    </source>
</evidence>
<keyword evidence="1" id="KW-0812">Transmembrane</keyword>
<sequence>MDSGTSKHLELMRNGHFIDIWNFGLVSRTRPFCALVIVIGVSHRLATFVRSKGNHEIGIVALVTGAGSSSNVRLKNH</sequence>
<keyword evidence="1" id="KW-0472">Membrane</keyword>